<sequence length="399" mass="46084">MPGTTHTINTEDSFQNDDESPSERNYENGASSSRRDQENISPLKLSKGKRTYGLQSDDDDDDDDDDSSEDENFDCELMEDSSGKLRAEWERAFLKRKGDLFSNNVNKNKQKHGQDSIFNGTHNEKRGKSHVGSDNDYDYEDGIPCGESSFFNHDDGGYVDVDCGKADMPAGKDECVERDEMYEEIPCSSNQKDGKDDVVNDSTIDDVSIEDSIIDQREKLKETEEYKRALEQELSARQIALKIQAEEAQQLRRLQKRKKAESLRLLDMERRQKQRVEEIRETQKKDEENMNLKEQYRTEVREELKKLEFMCRDMASLLRGLGIQVGDGPCPLSHEVRAAYKRALLSFHPDRASGSDMRQQVEAEEKFKLISRMKEKLSVRMTYKRALLTFHPYQVLGLR</sequence>
<organism evidence="1 2">
    <name type="scientific">Cichorium intybus</name>
    <name type="common">Chicory</name>
    <dbReference type="NCBI Taxonomy" id="13427"/>
    <lineage>
        <taxon>Eukaryota</taxon>
        <taxon>Viridiplantae</taxon>
        <taxon>Streptophyta</taxon>
        <taxon>Embryophyta</taxon>
        <taxon>Tracheophyta</taxon>
        <taxon>Spermatophyta</taxon>
        <taxon>Magnoliopsida</taxon>
        <taxon>eudicotyledons</taxon>
        <taxon>Gunneridae</taxon>
        <taxon>Pentapetalae</taxon>
        <taxon>asterids</taxon>
        <taxon>campanulids</taxon>
        <taxon>Asterales</taxon>
        <taxon>Asteraceae</taxon>
        <taxon>Cichorioideae</taxon>
        <taxon>Cichorieae</taxon>
        <taxon>Cichoriinae</taxon>
        <taxon>Cichorium</taxon>
    </lineage>
</organism>
<reference evidence="1 2" key="2">
    <citation type="journal article" date="2022" name="Mol. Ecol. Resour.">
        <title>The genomes of chicory, endive, great burdock and yacon provide insights into Asteraceae paleo-polyploidization history and plant inulin production.</title>
        <authorList>
            <person name="Fan W."/>
            <person name="Wang S."/>
            <person name="Wang H."/>
            <person name="Wang A."/>
            <person name="Jiang F."/>
            <person name="Liu H."/>
            <person name="Zhao H."/>
            <person name="Xu D."/>
            <person name="Zhang Y."/>
        </authorList>
    </citation>
    <scope>NUCLEOTIDE SEQUENCE [LARGE SCALE GENOMIC DNA]</scope>
    <source>
        <strain evidence="2">cv. Punajuju</strain>
        <tissue evidence="1">Leaves</tissue>
    </source>
</reference>
<evidence type="ECO:0000313" key="1">
    <source>
        <dbReference type="EMBL" id="KAI3700073.1"/>
    </source>
</evidence>
<evidence type="ECO:0000313" key="2">
    <source>
        <dbReference type="Proteomes" id="UP001055811"/>
    </source>
</evidence>
<keyword evidence="2" id="KW-1185">Reference proteome</keyword>
<gene>
    <name evidence="1" type="ORF">L2E82_44688</name>
</gene>
<protein>
    <submittedName>
        <fullName evidence="1">Uncharacterized protein</fullName>
    </submittedName>
</protein>
<dbReference type="EMBL" id="CM042016">
    <property type="protein sequence ID" value="KAI3700073.1"/>
    <property type="molecule type" value="Genomic_DNA"/>
</dbReference>
<accession>A0ACB8ZR43</accession>
<dbReference type="Proteomes" id="UP001055811">
    <property type="component" value="Linkage Group LG08"/>
</dbReference>
<comment type="caution">
    <text evidence="1">The sequence shown here is derived from an EMBL/GenBank/DDBJ whole genome shotgun (WGS) entry which is preliminary data.</text>
</comment>
<reference evidence="2" key="1">
    <citation type="journal article" date="2022" name="Mol. Ecol. Resour.">
        <title>The genomes of chicory, endive, great burdock and yacon provide insights into Asteraceae palaeo-polyploidization history and plant inulin production.</title>
        <authorList>
            <person name="Fan W."/>
            <person name="Wang S."/>
            <person name="Wang H."/>
            <person name="Wang A."/>
            <person name="Jiang F."/>
            <person name="Liu H."/>
            <person name="Zhao H."/>
            <person name="Xu D."/>
            <person name="Zhang Y."/>
        </authorList>
    </citation>
    <scope>NUCLEOTIDE SEQUENCE [LARGE SCALE GENOMIC DNA]</scope>
    <source>
        <strain evidence="2">cv. Punajuju</strain>
    </source>
</reference>
<name>A0ACB8ZR43_CICIN</name>
<proteinExistence type="predicted"/>